<dbReference type="GO" id="GO:0051287">
    <property type="term" value="F:NAD binding"/>
    <property type="evidence" value="ECO:0007669"/>
    <property type="project" value="InterPro"/>
</dbReference>
<reference evidence="4" key="2">
    <citation type="submission" date="2020-09" db="EMBL/GenBank/DDBJ databases">
        <authorList>
            <person name="Sun Q."/>
            <person name="Zhou Y."/>
        </authorList>
    </citation>
    <scope>NUCLEOTIDE SEQUENCE</scope>
    <source>
        <strain evidence="4">CGMCC 1.15082</strain>
    </source>
</reference>
<evidence type="ECO:0000256" key="2">
    <source>
        <dbReference type="ARBA" id="ARBA00023002"/>
    </source>
</evidence>
<dbReference type="PANTHER" id="PTHR30004:SF3">
    <property type="entry name" value="4-HYDROXYTHREONINE-4-PHOSPHATE DEHYDROGENASE 2-RELATED"/>
    <property type="match status" value="1"/>
</dbReference>
<comment type="caution">
    <text evidence="4">The sequence shown here is derived from an EMBL/GenBank/DDBJ whole genome shotgun (WGS) entry which is preliminary data.</text>
</comment>
<evidence type="ECO:0000256" key="3">
    <source>
        <dbReference type="ARBA" id="ARBA00023027"/>
    </source>
</evidence>
<reference evidence="4" key="1">
    <citation type="journal article" date="2014" name="Int. J. Syst. Evol. Microbiol.">
        <title>Complete genome sequence of Corynebacterium casei LMG S-19264T (=DSM 44701T), isolated from a smear-ripened cheese.</title>
        <authorList>
            <consortium name="US DOE Joint Genome Institute (JGI-PGF)"/>
            <person name="Walter F."/>
            <person name="Albersmeier A."/>
            <person name="Kalinowski J."/>
            <person name="Ruckert C."/>
        </authorList>
    </citation>
    <scope>NUCLEOTIDE SEQUENCE</scope>
    <source>
        <strain evidence="4">CGMCC 1.15082</strain>
    </source>
</reference>
<evidence type="ECO:0000256" key="1">
    <source>
        <dbReference type="ARBA" id="ARBA00022723"/>
    </source>
</evidence>
<dbReference type="Pfam" id="PF04166">
    <property type="entry name" value="PdxA"/>
    <property type="match status" value="1"/>
</dbReference>
<sequence length="350" mass="37463">MATDGMGIETRTDRPVLALAMGDPAGISPELTARILTLPELRNAAHLAVIGDGRILEEGAAIAGVTLDIDYRSPSEFSTEATARPVFIDLGHLDPADVTRGEATLAGGRFATENFRFALHLADQGRVDGVCFTPFNKKAMRYAYPGYDDEIRFVSDVLAFKGRMREFNVLEKVWNARVTSHIPLSAVSSHLSEEAILAEIDLTAACLRLAGIEQPRIAVAGFNPHAGDGGSFGMEEIEIIEPAVERAKAAGYAVEGPFPADTVFLRALKEGFHAVLTMYHDQGQIAMKMMGFDKGVTMMGGLPFPLCTPAHGTAYDIAGRGIADMGASREAVLLAAKMAKRQAALKEAAE</sequence>
<evidence type="ECO:0000313" key="4">
    <source>
        <dbReference type="EMBL" id="GGA95211.1"/>
    </source>
</evidence>
<dbReference type="EMBL" id="BMHH01000008">
    <property type="protein sequence ID" value="GGA95211.1"/>
    <property type="molecule type" value="Genomic_DNA"/>
</dbReference>
<gene>
    <name evidence="4" type="primary">pdxA3</name>
    <name evidence="4" type="ORF">GCM10011491_24410</name>
</gene>
<dbReference type="SUPFAM" id="SSF53659">
    <property type="entry name" value="Isocitrate/Isopropylmalate dehydrogenase-like"/>
    <property type="match status" value="1"/>
</dbReference>
<name>A0A916WFU3_9HYPH</name>
<keyword evidence="5" id="KW-1185">Reference proteome</keyword>
<dbReference type="InterPro" id="IPR005255">
    <property type="entry name" value="PdxA_fam"/>
</dbReference>
<dbReference type="PANTHER" id="PTHR30004">
    <property type="entry name" value="4-HYDROXYTHREONINE-4-PHOSPHATE DEHYDROGENASE"/>
    <property type="match status" value="1"/>
</dbReference>
<dbReference type="GO" id="GO:0046872">
    <property type="term" value="F:metal ion binding"/>
    <property type="evidence" value="ECO:0007669"/>
    <property type="project" value="UniProtKB-KW"/>
</dbReference>
<dbReference type="Proteomes" id="UP000646478">
    <property type="component" value="Unassembled WGS sequence"/>
</dbReference>
<dbReference type="Gene3D" id="3.40.718.10">
    <property type="entry name" value="Isopropylmalate Dehydrogenase"/>
    <property type="match status" value="1"/>
</dbReference>
<dbReference type="AlphaFoldDB" id="A0A916WFU3"/>
<proteinExistence type="predicted"/>
<organism evidence="4 5">
    <name type="scientific">Brucella endophytica</name>
    <dbReference type="NCBI Taxonomy" id="1963359"/>
    <lineage>
        <taxon>Bacteria</taxon>
        <taxon>Pseudomonadati</taxon>
        <taxon>Pseudomonadota</taxon>
        <taxon>Alphaproteobacteria</taxon>
        <taxon>Hyphomicrobiales</taxon>
        <taxon>Brucellaceae</taxon>
        <taxon>Brucella/Ochrobactrum group</taxon>
        <taxon>Brucella</taxon>
    </lineage>
</organism>
<keyword evidence="3" id="KW-0520">NAD</keyword>
<keyword evidence="1" id="KW-0479">Metal-binding</keyword>
<accession>A0A916WFU3</accession>
<protein>
    <submittedName>
        <fullName evidence="4">4-hydroxythreonine-4-phosphate dehydrogenase 3</fullName>
    </submittedName>
</protein>
<evidence type="ECO:0000313" key="5">
    <source>
        <dbReference type="Proteomes" id="UP000646478"/>
    </source>
</evidence>
<dbReference type="RefSeq" id="WP_188824428.1">
    <property type="nucleotide sequence ID" value="NZ_BMHH01000008.1"/>
</dbReference>
<keyword evidence="2" id="KW-0560">Oxidoreductase</keyword>
<dbReference type="GO" id="GO:0016491">
    <property type="term" value="F:oxidoreductase activity"/>
    <property type="evidence" value="ECO:0007669"/>
    <property type="project" value="UniProtKB-KW"/>
</dbReference>